<keyword evidence="4" id="KW-1185">Reference proteome</keyword>
<dbReference type="RefSeq" id="WP_106366689.1">
    <property type="nucleotide sequence ID" value="NZ_PVTJ01000014.1"/>
</dbReference>
<evidence type="ECO:0000259" key="2">
    <source>
        <dbReference type="SMART" id="SM00093"/>
    </source>
</evidence>
<dbReference type="InterPro" id="IPR042178">
    <property type="entry name" value="Serpin_sf_1"/>
</dbReference>
<dbReference type="GO" id="GO:0004867">
    <property type="term" value="F:serine-type endopeptidase inhibitor activity"/>
    <property type="evidence" value="ECO:0007669"/>
    <property type="project" value="InterPro"/>
</dbReference>
<protein>
    <submittedName>
        <fullName evidence="3">Serine protease inhibitor</fullName>
    </submittedName>
</protein>
<evidence type="ECO:0000256" key="1">
    <source>
        <dbReference type="RuleBase" id="RU000411"/>
    </source>
</evidence>
<dbReference type="Proteomes" id="UP000238176">
    <property type="component" value="Unassembled WGS sequence"/>
</dbReference>
<dbReference type="InterPro" id="IPR023796">
    <property type="entry name" value="Serpin_dom"/>
</dbReference>
<dbReference type="InterPro" id="IPR000215">
    <property type="entry name" value="Serpin_fam"/>
</dbReference>
<dbReference type="SUPFAM" id="SSF56574">
    <property type="entry name" value="Serpins"/>
    <property type="match status" value="2"/>
</dbReference>
<name>A0A2T0UAC0_9ACTN</name>
<dbReference type="PANTHER" id="PTHR11461:SF211">
    <property type="entry name" value="GH10112P-RELATED"/>
    <property type="match status" value="1"/>
</dbReference>
<reference evidence="3 4" key="1">
    <citation type="submission" date="2018-03" db="EMBL/GenBank/DDBJ databases">
        <title>Genomic Encyclopedia of Type Strains, Phase III (KMG-III): the genomes of soil and plant-associated and newly described type strains.</title>
        <authorList>
            <person name="Whitman W."/>
        </authorList>
    </citation>
    <scope>NUCLEOTIDE SEQUENCE [LARGE SCALE GENOMIC DNA]</scope>
    <source>
        <strain evidence="3 4">CGMCC 4.7067</strain>
    </source>
</reference>
<sequence>MGTSEDTIQRALTDADVEAANRLTRAWLDARAPLPVMSGFGVWPLLAVLATGAVGDTRSELLTAAGLTPERAAEIPAALVDALRSTGSIRLALAVWAGARVTLDPDWTARLPVDAVGSLTGDAAADKAALDDWASRSTGGLIDRMPLDFSQPIDLVLASALSVRTTWTTPFTDVRRSFKTGPWARLGQCRGLSATLGADLLRVGDHLSMLTVPGDDDIDVVLGLGPEGRDPGLVVASLLATAEDPSHTRPASGLAVGDRAIGVEVTEHRAAYPQTRPEVDVRTVRFDVSSDLDVLDAARPLGLALASDEARARFDRLAAEPTFVSQARQTCRAVFSATGFEAAAVTAMAMTRAAGLPRRDHRHVRIGLDFNRPFAFLVRHRPTGLVLFTGWVAEPETA</sequence>
<dbReference type="InterPro" id="IPR036186">
    <property type="entry name" value="Serpin_sf"/>
</dbReference>
<dbReference type="Gene3D" id="3.30.497.10">
    <property type="entry name" value="Antithrombin, subunit I, domain 2"/>
    <property type="match status" value="2"/>
</dbReference>
<accession>A0A2T0UAC0</accession>
<dbReference type="EMBL" id="PVTJ01000014">
    <property type="protein sequence ID" value="PRY54808.1"/>
    <property type="molecule type" value="Genomic_DNA"/>
</dbReference>
<evidence type="ECO:0000313" key="4">
    <source>
        <dbReference type="Proteomes" id="UP000238176"/>
    </source>
</evidence>
<dbReference type="Pfam" id="PF00079">
    <property type="entry name" value="Serpin"/>
    <property type="match status" value="2"/>
</dbReference>
<comment type="caution">
    <text evidence="3">The sequence shown here is derived from an EMBL/GenBank/DDBJ whole genome shotgun (WGS) entry which is preliminary data.</text>
</comment>
<organism evidence="3 4">
    <name type="scientific">Glycomyces artemisiae</name>
    <dbReference type="NCBI Taxonomy" id="1076443"/>
    <lineage>
        <taxon>Bacteria</taxon>
        <taxon>Bacillati</taxon>
        <taxon>Actinomycetota</taxon>
        <taxon>Actinomycetes</taxon>
        <taxon>Glycomycetales</taxon>
        <taxon>Glycomycetaceae</taxon>
        <taxon>Glycomyces</taxon>
    </lineage>
</organism>
<gene>
    <name evidence="3" type="ORF">B0I28_11480</name>
</gene>
<dbReference type="OrthoDB" id="4847668at2"/>
<evidence type="ECO:0000313" key="3">
    <source>
        <dbReference type="EMBL" id="PRY54808.1"/>
    </source>
</evidence>
<dbReference type="AlphaFoldDB" id="A0A2T0UAC0"/>
<feature type="domain" description="Serpin" evidence="2">
    <location>
        <begin position="21"/>
        <end position="395"/>
    </location>
</feature>
<dbReference type="GO" id="GO:0005615">
    <property type="term" value="C:extracellular space"/>
    <property type="evidence" value="ECO:0007669"/>
    <property type="project" value="InterPro"/>
</dbReference>
<dbReference type="SMART" id="SM00093">
    <property type="entry name" value="SERPIN"/>
    <property type="match status" value="1"/>
</dbReference>
<dbReference type="PANTHER" id="PTHR11461">
    <property type="entry name" value="SERINE PROTEASE INHIBITOR, SERPIN"/>
    <property type="match status" value="1"/>
</dbReference>
<proteinExistence type="inferred from homology"/>
<comment type="similarity">
    <text evidence="1">Belongs to the serpin family.</text>
</comment>